<reference evidence="1 2" key="1">
    <citation type="journal article" date="2019" name="Int. J. Syst. Evol. Microbiol.">
        <title>The Global Catalogue of Microorganisms (GCM) 10K type strain sequencing project: providing services to taxonomists for standard genome sequencing and annotation.</title>
        <authorList>
            <consortium name="The Broad Institute Genomics Platform"/>
            <consortium name="The Broad Institute Genome Sequencing Center for Infectious Disease"/>
            <person name="Wu L."/>
            <person name="Ma J."/>
        </authorList>
    </citation>
    <scope>NUCLEOTIDE SEQUENCE [LARGE SCALE GENOMIC DNA]</scope>
    <source>
        <strain evidence="1 2">JCM 16082</strain>
    </source>
</reference>
<protein>
    <submittedName>
        <fullName evidence="1">Uncharacterized protein</fullName>
    </submittedName>
</protein>
<proteinExistence type="predicted"/>
<accession>A0ABN1MFA4</accession>
<organism evidence="1 2">
    <name type="scientific">Gangjinia marincola</name>
    <dbReference type="NCBI Taxonomy" id="578463"/>
    <lineage>
        <taxon>Bacteria</taxon>
        <taxon>Pseudomonadati</taxon>
        <taxon>Bacteroidota</taxon>
        <taxon>Flavobacteriia</taxon>
        <taxon>Flavobacteriales</taxon>
        <taxon>Flavobacteriaceae</taxon>
        <taxon>Gangjinia</taxon>
    </lineage>
</organism>
<dbReference type="Proteomes" id="UP001500507">
    <property type="component" value="Unassembled WGS sequence"/>
</dbReference>
<gene>
    <name evidence="1" type="ORF">GCM10009117_08970</name>
</gene>
<evidence type="ECO:0000313" key="1">
    <source>
        <dbReference type="EMBL" id="GAA0871751.1"/>
    </source>
</evidence>
<comment type="caution">
    <text evidence="1">The sequence shown here is derived from an EMBL/GenBank/DDBJ whole genome shotgun (WGS) entry which is preliminary data.</text>
</comment>
<name>A0ABN1MFA4_9FLAO</name>
<sequence length="78" mass="9390">MTLYEYKSLETEEQFDHLWKQGQYLTQRSTIERRFAVYALHDFFVEIVYDRHSNSIVKHTSFIEGDILNKYANLGKLL</sequence>
<dbReference type="EMBL" id="BAAAFG010000005">
    <property type="protein sequence ID" value="GAA0871751.1"/>
    <property type="molecule type" value="Genomic_DNA"/>
</dbReference>
<dbReference type="RefSeq" id="WP_343764413.1">
    <property type="nucleotide sequence ID" value="NZ_BAAAFG010000005.1"/>
</dbReference>
<keyword evidence="2" id="KW-1185">Reference proteome</keyword>
<evidence type="ECO:0000313" key="2">
    <source>
        <dbReference type="Proteomes" id="UP001500507"/>
    </source>
</evidence>